<feature type="domain" description="GATA-type" evidence="8">
    <location>
        <begin position="449"/>
        <end position="502"/>
    </location>
</feature>
<dbReference type="EMBL" id="QQZK01000209">
    <property type="protein sequence ID" value="KAF5094059.1"/>
    <property type="molecule type" value="Genomic_DNA"/>
</dbReference>
<evidence type="ECO:0000259" key="8">
    <source>
        <dbReference type="PROSITE" id="PS50114"/>
    </source>
</evidence>
<dbReference type="GO" id="GO:0005634">
    <property type="term" value="C:nucleus"/>
    <property type="evidence" value="ECO:0007669"/>
    <property type="project" value="UniProtKB-SubCell"/>
</dbReference>
<dbReference type="SUPFAM" id="SSF57716">
    <property type="entry name" value="Glucocorticoid receptor-like (DNA-binding domain)"/>
    <property type="match status" value="1"/>
</dbReference>
<feature type="compositionally biased region" description="Polar residues" evidence="7">
    <location>
        <begin position="381"/>
        <end position="392"/>
    </location>
</feature>
<dbReference type="Proteomes" id="UP000750522">
    <property type="component" value="Unassembled WGS sequence"/>
</dbReference>
<evidence type="ECO:0000256" key="7">
    <source>
        <dbReference type="SAM" id="MobiDB-lite"/>
    </source>
</evidence>
<evidence type="ECO:0000313" key="10">
    <source>
        <dbReference type="Proteomes" id="UP000750522"/>
    </source>
</evidence>
<dbReference type="PANTHER" id="PTHR10071:SF281">
    <property type="entry name" value="BOX A-BINDING FACTOR-RELATED"/>
    <property type="match status" value="1"/>
</dbReference>
<feature type="compositionally biased region" description="Low complexity" evidence="7">
    <location>
        <begin position="505"/>
        <end position="514"/>
    </location>
</feature>
<keyword evidence="3 6" id="KW-0863">Zinc-finger</keyword>
<proteinExistence type="predicted"/>
<feature type="compositionally biased region" description="Polar residues" evidence="7">
    <location>
        <begin position="622"/>
        <end position="636"/>
    </location>
</feature>
<reference evidence="9" key="2">
    <citation type="submission" date="2020-01" db="EMBL/GenBank/DDBJ databases">
        <authorList>
            <person name="Perkins V."/>
            <person name="Lessard M.-H."/>
            <person name="Dugat-Bony E."/>
            <person name="Frenette M."/>
            <person name="Labrie S."/>
        </authorList>
    </citation>
    <scope>NUCLEOTIDE SEQUENCE</scope>
    <source>
        <strain evidence="9">LMA-70</strain>
    </source>
</reference>
<dbReference type="GO" id="GO:0045944">
    <property type="term" value="P:positive regulation of transcription by RNA polymerase II"/>
    <property type="evidence" value="ECO:0007669"/>
    <property type="project" value="TreeGrafter"/>
</dbReference>
<feature type="compositionally biased region" description="Low complexity" evidence="7">
    <location>
        <begin position="285"/>
        <end position="294"/>
    </location>
</feature>
<dbReference type="CDD" id="cd00202">
    <property type="entry name" value="ZnF_GATA"/>
    <property type="match status" value="1"/>
</dbReference>
<gene>
    <name evidence="9" type="ORF">DV451_005095</name>
</gene>
<evidence type="ECO:0000256" key="1">
    <source>
        <dbReference type="ARBA" id="ARBA00004123"/>
    </source>
</evidence>
<dbReference type="InterPro" id="IPR000679">
    <property type="entry name" value="Znf_GATA"/>
</dbReference>
<evidence type="ECO:0000256" key="4">
    <source>
        <dbReference type="ARBA" id="ARBA00022833"/>
    </source>
</evidence>
<comment type="caution">
    <text evidence="9">The sequence shown here is derived from an EMBL/GenBank/DDBJ whole genome shotgun (WGS) entry which is preliminary data.</text>
</comment>
<feature type="compositionally biased region" description="Low complexity" evidence="7">
    <location>
        <begin position="301"/>
        <end position="313"/>
    </location>
</feature>
<keyword evidence="5" id="KW-0539">Nucleus</keyword>
<evidence type="ECO:0000256" key="3">
    <source>
        <dbReference type="ARBA" id="ARBA00022771"/>
    </source>
</evidence>
<evidence type="ECO:0000256" key="5">
    <source>
        <dbReference type="ARBA" id="ARBA00023242"/>
    </source>
</evidence>
<protein>
    <recommendedName>
        <fullName evidence="8">GATA-type domain-containing protein</fullName>
    </recommendedName>
</protein>
<name>A0A9P5KQ13_GEOCN</name>
<dbReference type="FunFam" id="3.30.50.10:FF:000007">
    <property type="entry name" value="Nitrogen regulatory AreA, N-terminal"/>
    <property type="match status" value="1"/>
</dbReference>
<feature type="compositionally biased region" description="Polar residues" evidence="7">
    <location>
        <begin position="555"/>
        <end position="566"/>
    </location>
</feature>
<feature type="compositionally biased region" description="Low complexity" evidence="7">
    <location>
        <begin position="583"/>
        <end position="605"/>
    </location>
</feature>
<dbReference type="InterPro" id="IPR013088">
    <property type="entry name" value="Znf_NHR/GATA"/>
</dbReference>
<dbReference type="SMART" id="SM00401">
    <property type="entry name" value="ZnF_GATA"/>
    <property type="match status" value="1"/>
</dbReference>
<dbReference type="Pfam" id="PF00320">
    <property type="entry name" value="GATA"/>
    <property type="match status" value="1"/>
</dbReference>
<evidence type="ECO:0000256" key="2">
    <source>
        <dbReference type="ARBA" id="ARBA00022723"/>
    </source>
</evidence>
<evidence type="ECO:0000313" key="9">
    <source>
        <dbReference type="EMBL" id="KAF5094059.1"/>
    </source>
</evidence>
<dbReference type="Gene3D" id="3.30.50.10">
    <property type="entry name" value="Erythroid Transcription Factor GATA-1, subunit A"/>
    <property type="match status" value="1"/>
</dbReference>
<accession>A0A9P5KQ13</accession>
<feature type="compositionally biased region" description="Low complexity" evidence="7">
    <location>
        <begin position="420"/>
        <end position="433"/>
    </location>
</feature>
<evidence type="ECO:0000256" key="6">
    <source>
        <dbReference type="PROSITE-ProRule" id="PRU00094"/>
    </source>
</evidence>
<dbReference type="PROSITE" id="PS50114">
    <property type="entry name" value="GATA_ZN_FINGER_2"/>
    <property type="match status" value="1"/>
</dbReference>
<feature type="region of interest" description="Disordered" evidence="7">
    <location>
        <begin position="500"/>
        <end position="519"/>
    </location>
</feature>
<feature type="region of interest" description="Disordered" evidence="7">
    <location>
        <begin position="555"/>
        <end position="646"/>
    </location>
</feature>
<dbReference type="GO" id="GO:0000122">
    <property type="term" value="P:negative regulation of transcription by RNA polymerase II"/>
    <property type="evidence" value="ECO:0007669"/>
    <property type="project" value="TreeGrafter"/>
</dbReference>
<sequence>MNNNSYTNNLFQSLHSDLQQFSAPSFNPDLIADNPEIGPRSDLFSDDIFAVLSEAQSHIDSKQRMDNISWRWNDFKTKNTNSSSSNVSSHNELLSAELLPPLDQNGFFIPDMSHASPEMCNSFNPNINDFGLLSPDGSNSNDVPIMDFNLKQQHHQIMDVTTPASIIESPGYENNSNNIISSDSLESNPAGMNSSFEFSLDPLAFEGLTDLMDSSSSAKFNENNTSFGVTLDETLGNNSFSSEVNSFSTGDRCSLNGEGSFLPDQPFVNNGISFSSDRAFSSNNINNSNIPPSSHGRHSSFSRISVSNNSSTSVAGPREMHGFHIGSFGGARMPLSSSSSNNNNNNNNNSRPKFQLGPESEDSFSPKSKFMAPTPPKSHSRSFSVSSANALNDATRRKIVRPTSYKDKLRQASTPGQLFSAASSPKKPVASSVPDKRPASFSTSLNNNSETPTECTNCKTRTTPLWRRNPEGQPLCNACGLFLKLHGEVRPLSLKTDVIKKRNRGSNSSSNLNRQYSEQLRRRSMDVEANGGGALSSMALSSATASAAIPIMMNQHASQQPQQHSLSARLDGSGSAAKHVPIAPKKGLVPLAPAPPLAGTSAASSHASPKSLGFKEYKGRPTSVTKRSSLSRNGSMKNLVMKNGSNSMKSMDKWEWLQMGI</sequence>
<keyword evidence="4" id="KW-0862">Zinc</keyword>
<keyword evidence="2" id="KW-0479">Metal-binding</keyword>
<organism evidence="9 10">
    <name type="scientific">Geotrichum candidum</name>
    <name type="common">Oospora lactis</name>
    <name type="synonym">Dipodascus geotrichum</name>
    <dbReference type="NCBI Taxonomy" id="1173061"/>
    <lineage>
        <taxon>Eukaryota</taxon>
        <taxon>Fungi</taxon>
        <taxon>Dikarya</taxon>
        <taxon>Ascomycota</taxon>
        <taxon>Saccharomycotina</taxon>
        <taxon>Dipodascomycetes</taxon>
        <taxon>Dipodascales</taxon>
        <taxon>Dipodascaceae</taxon>
        <taxon>Geotrichum</taxon>
    </lineage>
</organism>
<reference evidence="9" key="1">
    <citation type="journal article" date="2020" name="Front. Microbiol.">
        <title>Phenotypic and Genetic Characterization of the Cheese Ripening Yeast Geotrichum candidum.</title>
        <authorList>
            <person name="Perkins V."/>
            <person name="Vignola S."/>
            <person name="Lessard M.H."/>
            <person name="Plante P.L."/>
            <person name="Corbeil J."/>
            <person name="Dugat-Bony E."/>
            <person name="Frenette M."/>
            <person name="Labrie S."/>
        </authorList>
    </citation>
    <scope>NUCLEOTIDE SEQUENCE</scope>
    <source>
        <strain evidence="9">LMA-70</strain>
    </source>
</reference>
<dbReference type="PROSITE" id="PS00344">
    <property type="entry name" value="GATA_ZN_FINGER_1"/>
    <property type="match status" value="1"/>
</dbReference>
<comment type="subcellular location">
    <subcellularLocation>
        <location evidence="1">Nucleus</location>
    </subcellularLocation>
</comment>
<feature type="region of interest" description="Disordered" evidence="7">
    <location>
        <begin position="285"/>
        <end position="457"/>
    </location>
</feature>
<dbReference type="GO" id="GO:0008270">
    <property type="term" value="F:zinc ion binding"/>
    <property type="evidence" value="ECO:0007669"/>
    <property type="project" value="UniProtKB-KW"/>
</dbReference>
<dbReference type="GO" id="GO:0000981">
    <property type="term" value="F:DNA-binding transcription factor activity, RNA polymerase II-specific"/>
    <property type="evidence" value="ECO:0007669"/>
    <property type="project" value="TreeGrafter"/>
</dbReference>
<feature type="compositionally biased region" description="Low complexity" evidence="7">
    <location>
        <begin position="336"/>
        <end position="350"/>
    </location>
</feature>
<dbReference type="InterPro" id="IPR039355">
    <property type="entry name" value="Transcription_factor_GATA"/>
</dbReference>
<dbReference type="PRINTS" id="PR00619">
    <property type="entry name" value="GATAZNFINGER"/>
</dbReference>
<dbReference type="AlphaFoldDB" id="A0A9P5KQ13"/>
<dbReference type="PANTHER" id="PTHR10071">
    <property type="entry name" value="TRANSCRIPTION FACTOR GATA FAMILY MEMBER"/>
    <property type="match status" value="1"/>
</dbReference>
<feature type="compositionally biased region" description="Polar residues" evidence="7">
    <location>
        <begin position="440"/>
        <end position="457"/>
    </location>
</feature>
<dbReference type="GO" id="GO:0000978">
    <property type="term" value="F:RNA polymerase II cis-regulatory region sequence-specific DNA binding"/>
    <property type="evidence" value="ECO:0007669"/>
    <property type="project" value="TreeGrafter"/>
</dbReference>